<dbReference type="PANTHER" id="PTHR43552:SF1">
    <property type="entry name" value="DIAMINOBUTYRATE--2-OXOGLUTARATE AMINOTRANSFERASE"/>
    <property type="match status" value="1"/>
</dbReference>
<dbReference type="InterPro" id="IPR015424">
    <property type="entry name" value="PyrdxlP-dep_Trfase"/>
</dbReference>
<dbReference type="Gene3D" id="3.90.1150.10">
    <property type="entry name" value="Aspartate Aminotransferase, domain 1"/>
    <property type="match status" value="1"/>
</dbReference>
<protein>
    <submittedName>
        <fullName evidence="7">Diaminobutyrate aminotransferase apoenzyme</fullName>
    </submittedName>
</protein>
<dbReference type="EMBL" id="FOHS01000005">
    <property type="protein sequence ID" value="SET96658.1"/>
    <property type="molecule type" value="Genomic_DNA"/>
</dbReference>
<dbReference type="InterPro" id="IPR004637">
    <property type="entry name" value="Dat"/>
</dbReference>
<dbReference type="AlphaFoldDB" id="A0A1I0II28"/>
<dbReference type="InterPro" id="IPR049704">
    <property type="entry name" value="Aminotrans_3_PPA_site"/>
</dbReference>
<evidence type="ECO:0000256" key="3">
    <source>
        <dbReference type="ARBA" id="ARBA00022576"/>
    </source>
</evidence>
<dbReference type="GO" id="GO:0008483">
    <property type="term" value="F:transaminase activity"/>
    <property type="evidence" value="ECO:0007669"/>
    <property type="project" value="UniProtKB-KW"/>
</dbReference>
<dbReference type="InterPro" id="IPR015422">
    <property type="entry name" value="PyrdxlP-dep_Trfase_small"/>
</dbReference>
<name>A0A1I0II28_9BACT</name>
<dbReference type="Proteomes" id="UP000198697">
    <property type="component" value="Unassembled WGS sequence"/>
</dbReference>
<dbReference type="PANTHER" id="PTHR43552">
    <property type="entry name" value="DIAMINOBUTYRATE--2-OXOGLUTARATE AMINOTRANSFERASE"/>
    <property type="match status" value="1"/>
</dbReference>
<comment type="similarity">
    <text evidence="2 6">Belongs to the class-III pyridoxal-phosphate-dependent aminotransferase family.</text>
</comment>
<dbReference type="InterPro" id="IPR005814">
    <property type="entry name" value="Aminotrans_3"/>
</dbReference>
<gene>
    <name evidence="7" type="ORF">SAMN04487998_3311</name>
</gene>
<dbReference type="GO" id="GO:0030170">
    <property type="term" value="F:pyridoxal phosphate binding"/>
    <property type="evidence" value="ECO:0007669"/>
    <property type="project" value="InterPro"/>
</dbReference>
<dbReference type="SUPFAM" id="SSF53383">
    <property type="entry name" value="PLP-dependent transferases"/>
    <property type="match status" value="1"/>
</dbReference>
<evidence type="ECO:0000256" key="5">
    <source>
        <dbReference type="ARBA" id="ARBA00022898"/>
    </source>
</evidence>
<comment type="cofactor">
    <cofactor evidence="1">
        <name>pyridoxal 5'-phosphate</name>
        <dbReference type="ChEBI" id="CHEBI:597326"/>
    </cofactor>
</comment>
<dbReference type="Gene3D" id="3.40.640.10">
    <property type="entry name" value="Type I PLP-dependent aspartate aminotransferase-like (Major domain)"/>
    <property type="match status" value="1"/>
</dbReference>
<dbReference type="InterPro" id="IPR015421">
    <property type="entry name" value="PyrdxlP-dep_Trfase_major"/>
</dbReference>
<evidence type="ECO:0000313" key="7">
    <source>
        <dbReference type="EMBL" id="SET96658.1"/>
    </source>
</evidence>
<dbReference type="Pfam" id="PF00202">
    <property type="entry name" value="Aminotran_3"/>
    <property type="match status" value="1"/>
</dbReference>
<evidence type="ECO:0000256" key="4">
    <source>
        <dbReference type="ARBA" id="ARBA00022679"/>
    </source>
</evidence>
<reference evidence="8" key="1">
    <citation type="submission" date="2016-10" db="EMBL/GenBank/DDBJ databases">
        <authorList>
            <person name="Varghese N."/>
            <person name="Submissions S."/>
        </authorList>
    </citation>
    <scope>NUCLEOTIDE SEQUENCE [LARGE SCALE GENOMIC DNA]</scope>
    <source>
        <strain evidence="8">DSM 15310</strain>
    </source>
</reference>
<sequence>MTDFSQYHLGEDAQIITESIPGPRSQALLQEQLELEGSVVSYPRSIPIAFKRAKGAIVEDADGNRFIDFFAGAGVLNLGHSNADVLAYTAAQQQELVHCLDFPTENKLSAIRKILGNLPEHLRDQYKVSFGGPTGSDAVEAAIKLAKIKTGRDTIIAFTGGYHGMTSGALALTSNVGFRNKLPSLISNVHYVPYSYCYRCVFKQEPGTCNNQCVDYLRTVLEDSHSGVPKPAAIILEPIQGEGGNIVPPDGYLEDIVRLAHKHDVLVIFDEIQSGFFRSGEFLSCMHTDAVPDIITISKGLGGVGFPISALVYRKDVEAWGPGQHIGTFRGNQVSLAASNGAFDFVAKHGVAEHATRMGEYLTSRLEELKQDCPYLGQVRGRGLMIGMEFVQDQSSKEPFAEFVQAFRHACVHRGLLFEVGGHYNNVVRLVPPLIITPTIIDNAVAIMRSALEAIAVDFPGAIVQEEAMVEA</sequence>
<keyword evidence="5 6" id="KW-0663">Pyridoxal phosphate</keyword>
<dbReference type="PIRSF" id="PIRSF000521">
    <property type="entry name" value="Transaminase_4ab_Lys_Orn"/>
    <property type="match status" value="1"/>
</dbReference>
<keyword evidence="3 7" id="KW-0032">Aminotransferase</keyword>
<evidence type="ECO:0000256" key="1">
    <source>
        <dbReference type="ARBA" id="ARBA00001933"/>
    </source>
</evidence>
<evidence type="ECO:0000256" key="6">
    <source>
        <dbReference type="RuleBase" id="RU003560"/>
    </source>
</evidence>
<dbReference type="PROSITE" id="PS00600">
    <property type="entry name" value="AA_TRANSFER_CLASS_3"/>
    <property type="match status" value="1"/>
</dbReference>
<dbReference type="CDD" id="cd00610">
    <property type="entry name" value="OAT_like"/>
    <property type="match status" value="1"/>
</dbReference>
<dbReference type="STRING" id="82805.SAMN04487998_3311"/>
<proteinExistence type="inferred from homology"/>
<dbReference type="RefSeq" id="WP_177189882.1">
    <property type="nucleotide sequence ID" value="NZ_FOHS01000005.1"/>
</dbReference>
<keyword evidence="4 7" id="KW-0808">Transferase</keyword>
<evidence type="ECO:0000313" key="8">
    <source>
        <dbReference type="Proteomes" id="UP000198697"/>
    </source>
</evidence>
<keyword evidence="8" id="KW-1185">Reference proteome</keyword>
<accession>A0A1I0II28</accession>
<evidence type="ECO:0000256" key="2">
    <source>
        <dbReference type="ARBA" id="ARBA00008954"/>
    </source>
</evidence>
<organism evidence="7 8">
    <name type="scientific">Hymenobacter actinosclerus</name>
    <dbReference type="NCBI Taxonomy" id="82805"/>
    <lineage>
        <taxon>Bacteria</taxon>
        <taxon>Pseudomonadati</taxon>
        <taxon>Bacteroidota</taxon>
        <taxon>Cytophagia</taxon>
        <taxon>Cytophagales</taxon>
        <taxon>Hymenobacteraceae</taxon>
        <taxon>Hymenobacter</taxon>
    </lineage>
</organism>